<evidence type="ECO:0000256" key="1">
    <source>
        <dbReference type="ARBA" id="ARBA00022723"/>
    </source>
</evidence>
<dbReference type="Pfam" id="PF25600">
    <property type="entry name" value="TRIM_CC"/>
    <property type="match status" value="1"/>
</dbReference>
<proteinExistence type="predicted"/>
<evidence type="ECO:0000256" key="2">
    <source>
        <dbReference type="ARBA" id="ARBA00022771"/>
    </source>
</evidence>
<dbReference type="PANTHER" id="PTHR25465:SF14">
    <property type="entry name" value="E3 UBIQUITIN-PROTEIN LIGASE TRIM65"/>
    <property type="match status" value="1"/>
</dbReference>
<sequence>MSSFTQKSEKMEQKKSEKLFTELIQSIEKTHTEVIELIGAIEKAAVNQAEGLMKKLEQEIAELIKINTELQQLSESEDRIYLQNFQSLCAPPEAGDLPSITVNFGAVKKAVSELKDHIEDFCKLRPKNMGLLSVSLGTRTSALLVSALRCFGAALRRLVQCFGALCLALLRFGLGARRSVHATSMLGACHLVHIPSALGARILSARCSTLSSSALAAHPRRFSARCAALRHSVLNTSACGIDASAIEVS</sequence>
<keyword evidence="1" id="KW-0479">Metal-binding</keyword>
<evidence type="ECO:0000313" key="7">
    <source>
        <dbReference type="Proteomes" id="UP000289886"/>
    </source>
</evidence>
<gene>
    <name evidence="6" type="ORF">EOD39_20619</name>
</gene>
<organism evidence="6 7">
    <name type="scientific">Acipenser ruthenus</name>
    <name type="common">Sterlet sturgeon</name>
    <dbReference type="NCBI Taxonomy" id="7906"/>
    <lineage>
        <taxon>Eukaryota</taxon>
        <taxon>Metazoa</taxon>
        <taxon>Chordata</taxon>
        <taxon>Craniata</taxon>
        <taxon>Vertebrata</taxon>
        <taxon>Euteleostomi</taxon>
        <taxon>Actinopterygii</taxon>
        <taxon>Chondrostei</taxon>
        <taxon>Acipenseriformes</taxon>
        <taxon>Acipenseridae</taxon>
        <taxon>Acipenser</taxon>
    </lineage>
</organism>
<keyword evidence="2" id="KW-0863">Zinc-finger</keyword>
<dbReference type="Proteomes" id="UP000289886">
    <property type="component" value="Unassembled WGS sequence"/>
</dbReference>
<protein>
    <recommendedName>
        <fullName evidence="5">TRIM8/14/16/25/29/45/65 coiled-coil region domain-containing protein</fullName>
    </recommendedName>
</protein>
<dbReference type="EMBL" id="SCEB01007296">
    <property type="protein sequence ID" value="RXM91975.1"/>
    <property type="molecule type" value="Genomic_DNA"/>
</dbReference>
<feature type="coiled-coil region" evidence="4">
    <location>
        <begin position="46"/>
        <end position="76"/>
    </location>
</feature>
<evidence type="ECO:0000259" key="5">
    <source>
        <dbReference type="Pfam" id="PF25600"/>
    </source>
</evidence>
<evidence type="ECO:0000256" key="3">
    <source>
        <dbReference type="ARBA" id="ARBA00022833"/>
    </source>
</evidence>
<dbReference type="InterPro" id="IPR058030">
    <property type="entry name" value="TRIM8/14/16/25/29/45/65_CC"/>
</dbReference>
<name>A0A444UUZ2_ACIRT</name>
<reference evidence="6 7" key="1">
    <citation type="submission" date="2019-01" db="EMBL/GenBank/DDBJ databases">
        <title>Draft Genome and Complete Hox-Cluster Characterization of the Sterlet Sturgeon (Acipenser ruthenus).</title>
        <authorList>
            <person name="Wei Q."/>
        </authorList>
    </citation>
    <scope>NUCLEOTIDE SEQUENCE [LARGE SCALE GENOMIC DNA]</scope>
    <source>
        <strain evidence="6">WHYD16114868_AA</strain>
        <tissue evidence="6">Blood</tissue>
    </source>
</reference>
<keyword evidence="3" id="KW-0862">Zinc</keyword>
<feature type="domain" description="TRIM8/14/16/25/29/45/65 coiled-coil region" evidence="5">
    <location>
        <begin position="6"/>
        <end position="123"/>
    </location>
</feature>
<accession>A0A444UUZ2</accession>
<evidence type="ECO:0000256" key="4">
    <source>
        <dbReference type="SAM" id="Coils"/>
    </source>
</evidence>
<comment type="caution">
    <text evidence="6">The sequence shown here is derived from an EMBL/GenBank/DDBJ whole genome shotgun (WGS) entry which is preliminary data.</text>
</comment>
<dbReference type="PANTHER" id="PTHR25465">
    <property type="entry name" value="B-BOX DOMAIN CONTAINING"/>
    <property type="match status" value="1"/>
</dbReference>
<dbReference type="GO" id="GO:0008270">
    <property type="term" value="F:zinc ion binding"/>
    <property type="evidence" value="ECO:0007669"/>
    <property type="project" value="UniProtKB-KW"/>
</dbReference>
<keyword evidence="7" id="KW-1185">Reference proteome</keyword>
<dbReference type="AlphaFoldDB" id="A0A444UUZ2"/>
<keyword evidence="4" id="KW-0175">Coiled coil</keyword>
<dbReference type="InterPro" id="IPR051051">
    <property type="entry name" value="E3_ubiq-ligase_TRIM/RNF"/>
</dbReference>
<evidence type="ECO:0000313" key="6">
    <source>
        <dbReference type="EMBL" id="RXM91975.1"/>
    </source>
</evidence>